<proteinExistence type="predicted"/>
<dbReference type="Gene3D" id="3.40.50.150">
    <property type="entry name" value="Vaccinia Virus protein VP39"/>
    <property type="match status" value="1"/>
</dbReference>
<comment type="caution">
    <text evidence="1">The sequence shown here is derived from an EMBL/GenBank/DDBJ whole genome shotgun (WGS) entry which is preliminary data.</text>
</comment>
<evidence type="ECO:0008006" key="3">
    <source>
        <dbReference type="Google" id="ProtNLM"/>
    </source>
</evidence>
<dbReference type="EMBL" id="QKZT01000023">
    <property type="protein sequence ID" value="PZX47644.1"/>
    <property type="molecule type" value="Genomic_DNA"/>
</dbReference>
<name>A0A2W7QGQ3_9BACT</name>
<sequence>MMNWLVKLRDRLFGLDKLHFLMRNMIIKNEQHSHLNSRELKAFEIVKPYFPNGFLFETGFSMSFQAIQHILNDIIVYKPNSILEFGSGLSTQIISSFIQKNQLKTQLYSIDEDQQWQESLGITNPLVTLLSFPLISNSPYSWNKVGIWYDIPVNHDLQKLHFDMILVDAPKGNICKNSRYGFIPFLQNRLGTNSIVFLDDSNRPDETEVVRLAQINFSYLVNTQNNIRYTRLSGRESFYTRPS</sequence>
<dbReference type="AlphaFoldDB" id="A0A2W7QGQ3"/>
<protein>
    <recommendedName>
        <fullName evidence="3">Methyltransferase family protein</fullName>
    </recommendedName>
</protein>
<gene>
    <name evidence="1" type="ORF">LV85_03834</name>
</gene>
<dbReference type="InterPro" id="IPR029063">
    <property type="entry name" value="SAM-dependent_MTases_sf"/>
</dbReference>
<organism evidence="1 2">
    <name type="scientific">Algoriphagus chordae</name>
    <dbReference type="NCBI Taxonomy" id="237019"/>
    <lineage>
        <taxon>Bacteria</taxon>
        <taxon>Pseudomonadati</taxon>
        <taxon>Bacteroidota</taxon>
        <taxon>Cytophagia</taxon>
        <taxon>Cytophagales</taxon>
        <taxon>Cyclobacteriaceae</taxon>
        <taxon>Algoriphagus</taxon>
    </lineage>
</organism>
<evidence type="ECO:0000313" key="1">
    <source>
        <dbReference type="EMBL" id="PZX47644.1"/>
    </source>
</evidence>
<accession>A0A2W7QGQ3</accession>
<dbReference type="Proteomes" id="UP000248882">
    <property type="component" value="Unassembled WGS sequence"/>
</dbReference>
<keyword evidence="2" id="KW-1185">Reference proteome</keyword>
<evidence type="ECO:0000313" key="2">
    <source>
        <dbReference type="Proteomes" id="UP000248882"/>
    </source>
</evidence>
<reference evidence="1 2" key="1">
    <citation type="submission" date="2018-06" db="EMBL/GenBank/DDBJ databases">
        <title>Genomic Encyclopedia of Archaeal and Bacterial Type Strains, Phase II (KMG-II): from individual species to whole genera.</title>
        <authorList>
            <person name="Goeker M."/>
        </authorList>
    </citation>
    <scope>NUCLEOTIDE SEQUENCE [LARGE SCALE GENOMIC DNA]</scope>
    <source>
        <strain evidence="1 2">DSM 19830</strain>
    </source>
</reference>